<evidence type="ECO:0000313" key="1">
    <source>
        <dbReference type="EMBL" id="KKL92591.1"/>
    </source>
</evidence>
<organism evidence="1">
    <name type="scientific">marine sediment metagenome</name>
    <dbReference type="NCBI Taxonomy" id="412755"/>
    <lineage>
        <taxon>unclassified sequences</taxon>
        <taxon>metagenomes</taxon>
        <taxon>ecological metagenomes</taxon>
    </lineage>
</organism>
<reference evidence="1" key="1">
    <citation type="journal article" date="2015" name="Nature">
        <title>Complex archaea that bridge the gap between prokaryotes and eukaryotes.</title>
        <authorList>
            <person name="Spang A."/>
            <person name="Saw J.H."/>
            <person name="Jorgensen S.L."/>
            <person name="Zaremba-Niedzwiedzka K."/>
            <person name="Martijn J."/>
            <person name="Lind A.E."/>
            <person name="van Eijk R."/>
            <person name="Schleper C."/>
            <person name="Guy L."/>
            <person name="Ettema T.J."/>
        </authorList>
    </citation>
    <scope>NUCLEOTIDE SEQUENCE</scope>
</reference>
<dbReference type="EMBL" id="LAZR01019422">
    <property type="protein sequence ID" value="KKL92591.1"/>
    <property type="molecule type" value="Genomic_DNA"/>
</dbReference>
<accession>A0A0F9GPZ4</accession>
<proteinExistence type="predicted"/>
<comment type="caution">
    <text evidence="1">The sequence shown here is derived from an EMBL/GenBank/DDBJ whole genome shotgun (WGS) entry which is preliminary data.</text>
</comment>
<name>A0A0F9GPZ4_9ZZZZ</name>
<dbReference type="AlphaFoldDB" id="A0A0F9GPZ4"/>
<sequence length="108" mass="11649">MAIKMSSDIGAPLTVMAVNVVGRSVFPAYHDWLVYAMSVAGYLGAWMGWGGDFMKNIGVASLPLTAEKIYDRVAGTITPPVTKRLGMKSIARYPAPARDEQFAGVRLV</sequence>
<gene>
    <name evidence="1" type="ORF">LCGC14_1883140</name>
</gene>
<protein>
    <submittedName>
        <fullName evidence="1">Uncharacterized protein</fullName>
    </submittedName>
</protein>